<dbReference type="InterPro" id="IPR053151">
    <property type="entry name" value="RNase_H-like"/>
</dbReference>
<dbReference type="InterPro" id="IPR002156">
    <property type="entry name" value="RNaseH_domain"/>
</dbReference>
<gene>
    <name evidence="2" type="ORF">DCAR_0100346</name>
</gene>
<dbReference type="PANTHER" id="PTHR47723">
    <property type="entry name" value="OS05G0353850 PROTEIN"/>
    <property type="match status" value="1"/>
</dbReference>
<sequence>MDWGTNQINEWRHANGAGEQTTTSARTCNNGVRVRWKAPQGDCLKLNVDASIVQDSSSFSVGWILRNHVGDFKGGRVMKINMKASVLEAEAIGILEALSWVMDRTDSKVCIESDSLTAVQAINRGIPYQLELGHIFDECRLRLTSRSSLSLNHVRRLANRVAHTVARFPCELNCYVDFMSPPRQVLDSMMYDLFSE</sequence>
<accession>A0AAF0W0S7</accession>
<reference evidence="2" key="2">
    <citation type="submission" date="2022-03" db="EMBL/GenBank/DDBJ databases">
        <title>Draft title - Genomic analysis of global carrot germplasm unveils the trajectory of domestication and the origin of high carotenoid orange carrot.</title>
        <authorList>
            <person name="Iorizzo M."/>
            <person name="Ellison S."/>
            <person name="Senalik D."/>
            <person name="Macko-Podgorni A."/>
            <person name="Grzebelus D."/>
            <person name="Bostan H."/>
            <person name="Rolling W."/>
            <person name="Curaba J."/>
            <person name="Simon P."/>
        </authorList>
    </citation>
    <scope>NUCLEOTIDE SEQUENCE</scope>
    <source>
        <tissue evidence="2">Leaf</tissue>
    </source>
</reference>
<dbReference type="GO" id="GO:0003676">
    <property type="term" value="F:nucleic acid binding"/>
    <property type="evidence" value="ECO:0007669"/>
    <property type="project" value="InterPro"/>
</dbReference>
<evidence type="ECO:0000313" key="2">
    <source>
        <dbReference type="EMBL" id="WOG81201.1"/>
    </source>
</evidence>
<dbReference type="GO" id="GO:0004523">
    <property type="term" value="F:RNA-DNA hybrid ribonuclease activity"/>
    <property type="evidence" value="ECO:0007669"/>
    <property type="project" value="InterPro"/>
</dbReference>
<dbReference type="Proteomes" id="UP000077755">
    <property type="component" value="Chromosome 1"/>
</dbReference>
<keyword evidence="3" id="KW-1185">Reference proteome</keyword>
<dbReference type="AlphaFoldDB" id="A0AAF0W0S7"/>
<dbReference type="InterPro" id="IPR044730">
    <property type="entry name" value="RNase_H-like_dom_plant"/>
</dbReference>
<dbReference type="InterPro" id="IPR012337">
    <property type="entry name" value="RNaseH-like_sf"/>
</dbReference>
<evidence type="ECO:0000313" key="3">
    <source>
        <dbReference type="Proteomes" id="UP000077755"/>
    </source>
</evidence>
<dbReference type="CDD" id="cd06222">
    <property type="entry name" value="RNase_H_like"/>
    <property type="match status" value="1"/>
</dbReference>
<protein>
    <recommendedName>
        <fullName evidence="1">RNase H type-1 domain-containing protein</fullName>
    </recommendedName>
</protein>
<dbReference type="SUPFAM" id="SSF53098">
    <property type="entry name" value="Ribonuclease H-like"/>
    <property type="match status" value="1"/>
</dbReference>
<proteinExistence type="predicted"/>
<dbReference type="PANTHER" id="PTHR47723:SF24">
    <property type="entry name" value="RNASE H TYPE-1 DOMAIN-CONTAINING PROTEIN"/>
    <property type="match status" value="1"/>
</dbReference>
<dbReference type="InterPro" id="IPR036397">
    <property type="entry name" value="RNaseH_sf"/>
</dbReference>
<dbReference type="EMBL" id="CP093343">
    <property type="protein sequence ID" value="WOG81201.1"/>
    <property type="molecule type" value="Genomic_DNA"/>
</dbReference>
<organism evidence="2 3">
    <name type="scientific">Daucus carota subsp. sativus</name>
    <name type="common">Carrot</name>
    <dbReference type="NCBI Taxonomy" id="79200"/>
    <lineage>
        <taxon>Eukaryota</taxon>
        <taxon>Viridiplantae</taxon>
        <taxon>Streptophyta</taxon>
        <taxon>Embryophyta</taxon>
        <taxon>Tracheophyta</taxon>
        <taxon>Spermatophyta</taxon>
        <taxon>Magnoliopsida</taxon>
        <taxon>eudicotyledons</taxon>
        <taxon>Gunneridae</taxon>
        <taxon>Pentapetalae</taxon>
        <taxon>asterids</taxon>
        <taxon>campanulids</taxon>
        <taxon>Apiales</taxon>
        <taxon>Apiaceae</taxon>
        <taxon>Apioideae</taxon>
        <taxon>Scandiceae</taxon>
        <taxon>Daucinae</taxon>
        <taxon>Daucus</taxon>
        <taxon>Daucus sect. Daucus</taxon>
    </lineage>
</organism>
<name>A0AAF0W0S7_DAUCS</name>
<feature type="domain" description="RNase H type-1" evidence="1">
    <location>
        <begin position="47"/>
        <end position="167"/>
    </location>
</feature>
<dbReference type="Gene3D" id="3.30.420.10">
    <property type="entry name" value="Ribonuclease H-like superfamily/Ribonuclease H"/>
    <property type="match status" value="1"/>
</dbReference>
<evidence type="ECO:0000259" key="1">
    <source>
        <dbReference type="Pfam" id="PF13456"/>
    </source>
</evidence>
<reference evidence="2" key="1">
    <citation type="journal article" date="2016" name="Nat. Genet.">
        <title>A high-quality carrot genome assembly provides new insights into carotenoid accumulation and asterid genome evolution.</title>
        <authorList>
            <person name="Iorizzo M."/>
            <person name="Ellison S."/>
            <person name="Senalik D."/>
            <person name="Zeng P."/>
            <person name="Satapoomin P."/>
            <person name="Huang J."/>
            <person name="Bowman M."/>
            <person name="Iovene M."/>
            <person name="Sanseverino W."/>
            <person name="Cavagnaro P."/>
            <person name="Yildiz M."/>
            <person name="Macko-Podgorni A."/>
            <person name="Moranska E."/>
            <person name="Grzebelus E."/>
            <person name="Grzebelus D."/>
            <person name="Ashrafi H."/>
            <person name="Zheng Z."/>
            <person name="Cheng S."/>
            <person name="Spooner D."/>
            <person name="Van Deynze A."/>
            <person name="Simon P."/>
        </authorList>
    </citation>
    <scope>NUCLEOTIDE SEQUENCE</scope>
    <source>
        <tissue evidence="2">Leaf</tissue>
    </source>
</reference>
<dbReference type="Pfam" id="PF13456">
    <property type="entry name" value="RVT_3"/>
    <property type="match status" value="1"/>
</dbReference>